<evidence type="ECO:0000259" key="9">
    <source>
        <dbReference type="Pfam" id="PF07685"/>
    </source>
</evidence>
<organism evidence="10 11">
    <name type="scientific">Anaerosacchariphilus polymeriproducens</name>
    <dbReference type="NCBI Taxonomy" id="1812858"/>
    <lineage>
        <taxon>Bacteria</taxon>
        <taxon>Bacillati</taxon>
        <taxon>Bacillota</taxon>
        <taxon>Clostridia</taxon>
        <taxon>Lachnospirales</taxon>
        <taxon>Lachnospiraceae</taxon>
        <taxon>Anaerosacchariphilus</taxon>
    </lineage>
</organism>
<keyword evidence="11" id="KW-1185">Reference proteome</keyword>
<evidence type="ECO:0000259" key="8">
    <source>
        <dbReference type="Pfam" id="PF01656"/>
    </source>
</evidence>
<gene>
    <name evidence="7" type="primary">cbiA</name>
    <name evidence="10" type="ORF">DWV06_03490</name>
</gene>
<proteinExistence type="inferred from homology"/>
<dbReference type="InterPro" id="IPR027417">
    <property type="entry name" value="P-loop_NTPase"/>
</dbReference>
<dbReference type="EMBL" id="QRCT01000012">
    <property type="protein sequence ID" value="RDU24538.1"/>
    <property type="molecule type" value="Genomic_DNA"/>
</dbReference>
<feature type="domain" description="CobQ/CobB/MinD/ParA nucleotide binding" evidence="8">
    <location>
        <begin position="7"/>
        <end position="190"/>
    </location>
</feature>
<name>A0A371AY72_9FIRM</name>
<dbReference type="PANTHER" id="PTHR43873">
    <property type="entry name" value="COBYRINATE A,C-DIAMIDE SYNTHASE"/>
    <property type="match status" value="1"/>
</dbReference>
<dbReference type="InterPro" id="IPR011698">
    <property type="entry name" value="GATase_3"/>
</dbReference>
<comment type="miscellaneous">
    <text evidence="7">The a and c carboxylates of cobyrinate are activated for nucleophilic attack via formation of a phosphorylated intermediate by ATP. CbiA catalyzes first the amidation of the c-carboxylate, and then that of the a-carboxylate.</text>
</comment>
<dbReference type="InterPro" id="IPR004484">
    <property type="entry name" value="CbiA/CobB_synth"/>
</dbReference>
<dbReference type="GO" id="GO:0005524">
    <property type="term" value="F:ATP binding"/>
    <property type="evidence" value="ECO:0007669"/>
    <property type="project" value="UniProtKB-UniRule"/>
</dbReference>
<dbReference type="Pfam" id="PF07685">
    <property type="entry name" value="GATase_3"/>
    <property type="match status" value="1"/>
</dbReference>
<keyword evidence="7" id="KW-0169">Cobalamin biosynthesis</keyword>
<dbReference type="InterPro" id="IPR029062">
    <property type="entry name" value="Class_I_gatase-like"/>
</dbReference>
<comment type="catalytic activity">
    <reaction evidence="7">
        <text>cob(II)yrinate + 2 L-glutamine + 2 ATP + 2 H2O = cob(II)yrinate a,c diamide + 2 L-glutamate + 2 ADP + 2 phosphate + 2 H(+)</text>
        <dbReference type="Rhea" id="RHEA:26289"/>
        <dbReference type="ChEBI" id="CHEBI:15377"/>
        <dbReference type="ChEBI" id="CHEBI:15378"/>
        <dbReference type="ChEBI" id="CHEBI:29985"/>
        <dbReference type="ChEBI" id="CHEBI:30616"/>
        <dbReference type="ChEBI" id="CHEBI:43474"/>
        <dbReference type="ChEBI" id="CHEBI:58359"/>
        <dbReference type="ChEBI" id="CHEBI:58537"/>
        <dbReference type="ChEBI" id="CHEBI:58894"/>
        <dbReference type="ChEBI" id="CHEBI:456216"/>
        <dbReference type="EC" id="6.3.5.11"/>
    </reaction>
</comment>
<evidence type="ECO:0000256" key="7">
    <source>
        <dbReference type="HAMAP-Rule" id="MF_00027"/>
    </source>
</evidence>
<protein>
    <recommendedName>
        <fullName evidence="7">Cobyrinate a,c-diamide synthase</fullName>
        <ecNumber evidence="7">6.3.5.11</ecNumber>
    </recommendedName>
    <alternativeName>
        <fullName evidence="7">Cobyrinic acid a,c-diamide synthetase</fullName>
    </alternativeName>
</protein>
<dbReference type="Proteomes" id="UP000255036">
    <property type="component" value="Unassembled WGS sequence"/>
</dbReference>
<comment type="function">
    <text evidence="7">Catalyzes the ATP-dependent amidation of the two carboxylate groups at positions a and c of cobyrinate, using either L-glutamine or ammonia as the nitrogen source.</text>
</comment>
<dbReference type="SUPFAM" id="SSF52317">
    <property type="entry name" value="Class I glutamine amidotransferase-like"/>
    <property type="match status" value="1"/>
</dbReference>
<evidence type="ECO:0000256" key="4">
    <source>
        <dbReference type="ARBA" id="ARBA00022840"/>
    </source>
</evidence>
<feature type="domain" description="CobB/CobQ-like glutamine amidotransferase" evidence="9">
    <location>
        <begin position="249"/>
        <end position="399"/>
    </location>
</feature>
<evidence type="ECO:0000313" key="11">
    <source>
        <dbReference type="Proteomes" id="UP000255036"/>
    </source>
</evidence>
<dbReference type="UniPathway" id="UPA00148">
    <property type="reaction ID" value="UER00231"/>
</dbReference>
<dbReference type="Gene3D" id="3.40.50.880">
    <property type="match status" value="1"/>
</dbReference>
<feature type="active site" description="Nucleophile" evidence="7">
    <location>
        <position position="332"/>
    </location>
</feature>
<dbReference type="Pfam" id="PF01656">
    <property type="entry name" value="CbiA"/>
    <property type="match status" value="1"/>
</dbReference>
<comment type="domain">
    <text evidence="7">Comprises of two domains. The C-terminal domain contains the binding site for glutamine and catalyzes the hydrolysis of this substrate to glutamate and ammonia. The N-terminal domain is anticipated to bind ATP and cobyrinate and catalyzes the ultimate synthesis of the diamide product. The ammonia produced via the glutaminase domain is probably translocated to the adjacent domain via a molecular tunnel, where it reacts with an activated intermediate.</text>
</comment>
<dbReference type="NCBIfam" id="TIGR00379">
    <property type="entry name" value="cobB"/>
    <property type="match status" value="1"/>
</dbReference>
<evidence type="ECO:0000256" key="1">
    <source>
        <dbReference type="ARBA" id="ARBA00001946"/>
    </source>
</evidence>
<evidence type="ECO:0000256" key="2">
    <source>
        <dbReference type="ARBA" id="ARBA00022598"/>
    </source>
</evidence>
<evidence type="ECO:0000256" key="6">
    <source>
        <dbReference type="ARBA" id="ARBA00022962"/>
    </source>
</evidence>
<comment type="caution">
    <text evidence="10">The sequence shown here is derived from an EMBL/GenBank/DDBJ whole genome shotgun (WGS) entry which is preliminary data.</text>
</comment>
<dbReference type="NCBIfam" id="NF002204">
    <property type="entry name" value="PRK01077.1"/>
    <property type="match status" value="1"/>
</dbReference>
<dbReference type="GO" id="GO:0009236">
    <property type="term" value="P:cobalamin biosynthetic process"/>
    <property type="evidence" value="ECO:0007669"/>
    <property type="project" value="UniProtKB-UniRule"/>
</dbReference>
<keyword evidence="3 7" id="KW-0547">Nucleotide-binding</keyword>
<dbReference type="AlphaFoldDB" id="A0A371AY72"/>
<dbReference type="PANTHER" id="PTHR43873:SF1">
    <property type="entry name" value="COBYRINATE A,C-DIAMIDE SYNTHASE"/>
    <property type="match status" value="1"/>
</dbReference>
<comment type="pathway">
    <text evidence="7">Cofactor biosynthesis; adenosylcobalamin biosynthesis; cob(II)yrinate a,c-diamide from sirohydrochlorin (anaerobic route): step 10/10.</text>
</comment>
<dbReference type="PROSITE" id="PS51274">
    <property type="entry name" value="GATASE_COBBQ"/>
    <property type="match status" value="1"/>
</dbReference>
<keyword evidence="4 7" id="KW-0067">ATP-binding</keyword>
<evidence type="ECO:0000256" key="5">
    <source>
        <dbReference type="ARBA" id="ARBA00022842"/>
    </source>
</evidence>
<keyword evidence="5 7" id="KW-0460">Magnesium</keyword>
<comment type="similarity">
    <text evidence="7">Belongs to the CobB/CbiA family.</text>
</comment>
<dbReference type="RefSeq" id="WP_115480771.1">
    <property type="nucleotide sequence ID" value="NZ_QRCT01000012.1"/>
</dbReference>
<evidence type="ECO:0000256" key="3">
    <source>
        <dbReference type="ARBA" id="ARBA00022741"/>
    </source>
</evidence>
<reference evidence="10 11" key="1">
    <citation type="submission" date="2018-07" db="EMBL/GenBank/DDBJ databases">
        <title>Anaerosacharophilus polymeroproducens gen. nov. sp. nov., an anaerobic bacterium isolated from salt field.</title>
        <authorList>
            <person name="Kim W."/>
            <person name="Yang S.-H."/>
            <person name="Oh J."/>
            <person name="Lee J.-H."/>
            <person name="Kwon K.K."/>
        </authorList>
    </citation>
    <scope>NUCLEOTIDE SEQUENCE [LARGE SCALE GENOMIC DNA]</scope>
    <source>
        <strain evidence="10 11">MCWD5</strain>
    </source>
</reference>
<keyword evidence="6 7" id="KW-0315">Glutamine amidotransferase</keyword>
<comment type="cofactor">
    <cofactor evidence="1 7">
        <name>Mg(2+)</name>
        <dbReference type="ChEBI" id="CHEBI:18420"/>
    </cofactor>
</comment>
<accession>A0A371AY72</accession>
<evidence type="ECO:0000313" key="10">
    <source>
        <dbReference type="EMBL" id="RDU24538.1"/>
    </source>
</evidence>
<dbReference type="SUPFAM" id="SSF52540">
    <property type="entry name" value="P-loop containing nucleoside triphosphate hydrolases"/>
    <property type="match status" value="1"/>
</dbReference>
<dbReference type="GO" id="GO:0042242">
    <property type="term" value="F:cobyrinic acid a,c-diamide synthase activity"/>
    <property type="evidence" value="ECO:0007669"/>
    <property type="project" value="UniProtKB-UniRule"/>
</dbReference>
<feature type="site" description="Increases nucleophilicity of active site Cys" evidence="7">
    <location>
        <position position="430"/>
    </location>
</feature>
<dbReference type="EC" id="6.3.5.11" evidence="7"/>
<dbReference type="InterPro" id="IPR002586">
    <property type="entry name" value="CobQ/CobB/MinD/ParA_Nub-bd_dom"/>
</dbReference>
<keyword evidence="2 7" id="KW-0436">Ligase</keyword>
<dbReference type="Gene3D" id="3.40.50.300">
    <property type="entry name" value="P-loop containing nucleotide triphosphate hydrolases"/>
    <property type="match status" value="1"/>
</dbReference>
<dbReference type="HAMAP" id="MF_00027">
    <property type="entry name" value="CobB_CbiA"/>
    <property type="match status" value="1"/>
</dbReference>
<sequence>MKVPRVLITAGASGNGKTMITCGILQALVNRGLKTGSFKCGPDYIDPIFHSRVIKTKSRNLDSFLSKPETVRDILAMNGSQCDISVLEGVMGYYDGLGGTHTQASTYDIATITETPVILIVNCKGLSLSAAAYVQGFLHFKNDSNIKGVILNQLPEVLYKSMKDLIEEAVGVEVYGYVPNIEDFQLESRHLGLILPDEIKDIQEKLNELGGLFEHTLDIDSILSLADSAPELEQPTEIKIENKLRRSLRIGVAKDEAFCFLYEDNLKYLKDHGVEIVEFSPIHDKVLPSNLQGLILHGGYPELYVLQLSENQSMKESIYHALNNRMPCIAECGGFMYLHQWLEDKDGKDYPMVGIIEGRTHYTNKLSHFGYITLSQGKVFGKEVGELKAHEFHYYESTECGESFLAQKSYSSRSWRCIHSTDTLLAGFPHHYFYGNSRLAEAFLEVCENET</sequence>
<dbReference type="OrthoDB" id="9764035at2"/>